<name>A0A1Y2CL23_9FUNG</name>
<keyword evidence="3" id="KW-1185">Reference proteome</keyword>
<feature type="non-terminal residue" evidence="2">
    <location>
        <position position="1"/>
    </location>
</feature>
<organism evidence="2 3">
    <name type="scientific">Rhizoclosmatium globosum</name>
    <dbReference type="NCBI Taxonomy" id="329046"/>
    <lineage>
        <taxon>Eukaryota</taxon>
        <taxon>Fungi</taxon>
        <taxon>Fungi incertae sedis</taxon>
        <taxon>Chytridiomycota</taxon>
        <taxon>Chytridiomycota incertae sedis</taxon>
        <taxon>Chytridiomycetes</taxon>
        <taxon>Chytridiales</taxon>
        <taxon>Chytriomycetaceae</taxon>
        <taxon>Rhizoclosmatium</taxon>
    </lineage>
</organism>
<feature type="compositionally biased region" description="Low complexity" evidence="1">
    <location>
        <begin position="1"/>
        <end position="17"/>
    </location>
</feature>
<dbReference type="Proteomes" id="UP000193642">
    <property type="component" value="Unassembled WGS sequence"/>
</dbReference>
<evidence type="ECO:0000313" key="2">
    <source>
        <dbReference type="EMBL" id="ORY47686.1"/>
    </source>
</evidence>
<evidence type="ECO:0000256" key="1">
    <source>
        <dbReference type="SAM" id="MobiDB-lite"/>
    </source>
</evidence>
<reference evidence="2 3" key="1">
    <citation type="submission" date="2016-07" db="EMBL/GenBank/DDBJ databases">
        <title>Pervasive Adenine N6-methylation of Active Genes in Fungi.</title>
        <authorList>
            <consortium name="DOE Joint Genome Institute"/>
            <person name="Mondo S.J."/>
            <person name="Dannebaum R.O."/>
            <person name="Kuo R.C."/>
            <person name="Labutti K."/>
            <person name="Haridas S."/>
            <person name="Kuo A."/>
            <person name="Salamov A."/>
            <person name="Ahrendt S.R."/>
            <person name="Lipzen A."/>
            <person name="Sullivan W."/>
            <person name="Andreopoulos W.B."/>
            <person name="Clum A."/>
            <person name="Lindquist E."/>
            <person name="Daum C."/>
            <person name="Ramamoorthy G.K."/>
            <person name="Gryganskyi A."/>
            <person name="Culley D."/>
            <person name="Magnuson J.K."/>
            <person name="James T.Y."/>
            <person name="O'Malley M.A."/>
            <person name="Stajich J.E."/>
            <person name="Spatafora J.W."/>
            <person name="Visel A."/>
            <person name="Grigoriev I.V."/>
        </authorList>
    </citation>
    <scope>NUCLEOTIDE SEQUENCE [LARGE SCALE GENOMIC DNA]</scope>
    <source>
        <strain evidence="2 3">JEL800</strain>
    </source>
</reference>
<protein>
    <submittedName>
        <fullName evidence="2">Uncharacterized protein</fullName>
    </submittedName>
</protein>
<proteinExistence type="predicted"/>
<dbReference type="OrthoDB" id="10323384at2759"/>
<evidence type="ECO:0000313" key="3">
    <source>
        <dbReference type="Proteomes" id="UP000193642"/>
    </source>
</evidence>
<gene>
    <name evidence="2" type="ORF">BCR33DRAFT_714777</name>
</gene>
<accession>A0A1Y2CL23</accession>
<dbReference type="AlphaFoldDB" id="A0A1Y2CL23"/>
<feature type="region of interest" description="Disordered" evidence="1">
    <location>
        <begin position="1"/>
        <end position="61"/>
    </location>
</feature>
<comment type="caution">
    <text evidence="2">The sequence shown here is derived from an EMBL/GenBank/DDBJ whole genome shotgun (WGS) entry which is preliminary data.</text>
</comment>
<sequence>TIHWPLSLSSPPSSPLLQSESVHLPEESFSHVQKSSSMPRRAGMRPFTPDSESLTDADEDNPSIPLTKISILLPLTAKDTPRLFAKQSAIREHGMQSKAAFARKTAKQQNVPISLLPQIGKTVTQRSLYNKCPVITAPDFLSQVNILSRPVERKLTYERLKQKLNVCSNFSNIAAYSAQNLLKFVMTVQEGSNLSGTHPQCNWSVNISREIGIGLSIKIWSEKSLNPELVATVIQEANQSVMIDEDVISYTLPLVLMNGNPELQKAVTQWIQYEFLSKVKRLEFTEDNMRSILEVLVLGMDLKLRPYLAIIAGIEERILTSDKLENMQSMLFQRDPSDPGFFNQKIDSLFTNTLDVIKTNYAFISKNGSVQFIGGIPVKTLKVLLSYLSNIETKL</sequence>
<dbReference type="EMBL" id="MCGO01000013">
    <property type="protein sequence ID" value="ORY47686.1"/>
    <property type="molecule type" value="Genomic_DNA"/>
</dbReference>